<organism evidence="1 2">
    <name type="scientific">Diaphorobacter aerolatus</name>
    <dbReference type="NCBI Taxonomy" id="1288495"/>
    <lineage>
        <taxon>Bacteria</taxon>
        <taxon>Pseudomonadati</taxon>
        <taxon>Pseudomonadota</taxon>
        <taxon>Betaproteobacteria</taxon>
        <taxon>Burkholderiales</taxon>
        <taxon>Comamonadaceae</taxon>
        <taxon>Diaphorobacter</taxon>
    </lineage>
</organism>
<accession>A0A7H0GJD8</accession>
<dbReference type="RefSeq" id="WP_187724002.1">
    <property type="nucleotide sequence ID" value="NZ_CP060783.1"/>
</dbReference>
<dbReference type="AlphaFoldDB" id="A0A7H0GJD8"/>
<keyword evidence="2" id="KW-1185">Reference proteome</keyword>
<sequence>MAETPKGGINEQQLKKCVTGDAIALDQKFKPTIKYAPQAKFIIACNAAFTIKDETDGMFRRFHYIRWDRQFKNSDAIKDLDLLIMEKELHLVVDWCLEGLKALTKRGEFDVPLSVLERNEAEKIANNSVLGFITEFNYVQDHLMAPTGKTEFLQEYNNWCRDNSRSPVNGNNFWKRIKKLFPGLKDSRRMSNGSQKLFINLKVKSLNDDSHTIKTEEIPF</sequence>
<name>A0A7H0GJD8_9BURK</name>
<dbReference type="Gene3D" id="1.10.10.10">
    <property type="entry name" value="Winged helix-like DNA-binding domain superfamily/Winged helix DNA-binding domain"/>
    <property type="match status" value="1"/>
</dbReference>
<dbReference type="InterPro" id="IPR036390">
    <property type="entry name" value="WH_DNA-bd_sf"/>
</dbReference>
<gene>
    <name evidence="1" type="ORF">H9K75_21015</name>
</gene>
<dbReference type="Proteomes" id="UP000516028">
    <property type="component" value="Chromosome"/>
</dbReference>
<dbReference type="InterPro" id="IPR036388">
    <property type="entry name" value="WH-like_DNA-bd_sf"/>
</dbReference>
<dbReference type="InterPro" id="IPR027417">
    <property type="entry name" value="P-loop_NTPase"/>
</dbReference>
<evidence type="ECO:0008006" key="3">
    <source>
        <dbReference type="Google" id="ProtNLM"/>
    </source>
</evidence>
<proteinExistence type="predicted"/>
<protein>
    <recommendedName>
        <fullName evidence="3">DNA primase/nucleoside triphosphatase C-terminal domain-containing protein</fullName>
    </recommendedName>
</protein>
<evidence type="ECO:0000313" key="2">
    <source>
        <dbReference type="Proteomes" id="UP000516028"/>
    </source>
</evidence>
<dbReference type="Gene3D" id="3.40.50.300">
    <property type="entry name" value="P-loop containing nucleotide triphosphate hydrolases"/>
    <property type="match status" value="1"/>
</dbReference>
<dbReference type="EMBL" id="CP060783">
    <property type="protein sequence ID" value="QNP48404.1"/>
    <property type="molecule type" value="Genomic_DNA"/>
</dbReference>
<dbReference type="KEGG" id="daer:H9K75_21015"/>
<evidence type="ECO:0000313" key="1">
    <source>
        <dbReference type="EMBL" id="QNP48404.1"/>
    </source>
</evidence>
<reference evidence="1 2" key="1">
    <citation type="submission" date="2020-08" db="EMBL/GenBank/DDBJ databases">
        <title>Genome sequence of Diaphorobacter aerolatus KACC 16536T.</title>
        <authorList>
            <person name="Hyun D.-W."/>
            <person name="Bae J.-W."/>
        </authorList>
    </citation>
    <scope>NUCLEOTIDE SEQUENCE [LARGE SCALE GENOMIC DNA]</scope>
    <source>
        <strain evidence="1 2">KACC 16536</strain>
    </source>
</reference>
<dbReference type="SUPFAM" id="SSF46785">
    <property type="entry name" value="Winged helix' DNA-binding domain"/>
    <property type="match status" value="1"/>
</dbReference>